<dbReference type="AlphaFoldDB" id="A0AAP0N5J7"/>
<reference evidence="2 3" key="1">
    <citation type="journal article" date="2024" name="Plant J.">
        <title>Genome sequences and population genomics reveal climatic adaptation and genomic divergence between two closely related sweetgum species.</title>
        <authorList>
            <person name="Xu W.Q."/>
            <person name="Ren C.Q."/>
            <person name="Zhang X.Y."/>
            <person name="Comes H.P."/>
            <person name="Liu X.H."/>
            <person name="Li Y.G."/>
            <person name="Kettle C.J."/>
            <person name="Jalonen R."/>
            <person name="Gaisberger H."/>
            <person name="Ma Y.Z."/>
            <person name="Qiu Y.X."/>
        </authorList>
    </citation>
    <scope>NUCLEOTIDE SEQUENCE [LARGE SCALE GENOMIC DNA]</scope>
    <source>
        <strain evidence="2">Hangzhou</strain>
    </source>
</reference>
<gene>
    <name evidence="2" type="ORF">L1049_012455</name>
</gene>
<name>A0AAP0N5J7_LIQFO</name>
<evidence type="ECO:0000256" key="1">
    <source>
        <dbReference type="SAM" id="MobiDB-lite"/>
    </source>
</evidence>
<evidence type="ECO:0000313" key="2">
    <source>
        <dbReference type="EMBL" id="KAK9265565.1"/>
    </source>
</evidence>
<keyword evidence="3" id="KW-1185">Reference proteome</keyword>
<dbReference type="EMBL" id="JBBPBK010000369">
    <property type="protein sequence ID" value="KAK9265565.1"/>
    <property type="molecule type" value="Genomic_DNA"/>
</dbReference>
<protein>
    <submittedName>
        <fullName evidence="2">Uncharacterized protein</fullName>
    </submittedName>
</protein>
<sequence>MTRRSEKLLQSSIDAARGSRTTNNDWNRQGIEGEPSEESTQPPSMASKGKCSMSVDIRPPKRTTKRSHHFGKPTTSGEGSSTQRKKSKPTAVDNLGEVDLFMNEEIRLSYCLKRLPEHLMADLYWFCEECAEVRKEGRVTLCAYLRANLVESERRPVGADRVVCRRTKASCMKNEKRSELHSFCWLALDDDCSPMPFPPGTSTPALVACECIGFRFQCGLWNGKAQDCIGLSLIGFGNGWCRKDKRSWVLLWSWFKFSVSVLVAFRSRSSRSRPTRRVSSEMQLYT</sequence>
<proteinExistence type="predicted"/>
<feature type="compositionally biased region" description="Basic residues" evidence="1">
    <location>
        <begin position="60"/>
        <end position="71"/>
    </location>
</feature>
<dbReference type="Proteomes" id="UP001415857">
    <property type="component" value="Unassembled WGS sequence"/>
</dbReference>
<comment type="caution">
    <text evidence="2">The sequence shown here is derived from an EMBL/GenBank/DDBJ whole genome shotgun (WGS) entry which is preliminary data.</text>
</comment>
<feature type="compositionally biased region" description="Polar residues" evidence="1">
    <location>
        <begin position="73"/>
        <end position="82"/>
    </location>
</feature>
<organism evidence="2 3">
    <name type="scientific">Liquidambar formosana</name>
    <name type="common">Formosan gum</name>
    <dbReference type="NCBI Taxonomy" id="63359"/>
    <lineage>
        <taxon>Eukaryota</taxon>
        <taxon>Viridiplantae</taxon>
        <taxon>Streptophyta</taxon>
        <taxon>Embryophyta</taxon>
        <taxon>Tracheophyta</taxon>
        <taxon>Spermatophyta</taxon>
        <taxon>Magnoliopsida</taxon>
        <taxon>eudicotyledons</taxon>
        <taxon>Gunneridae</taxon>
        <taxon>Pentapetalae</taxon>
        <taxon>Saxifragales</taxon>
        <taxon>Altingiaceae</taxon>
        <taxon>Liquidambar</taxon>
    </lineage>
</organism>
<feature type="compositionally biased region" description="Polar residues" evidence="1">
    <location>
        <begin position="8"/>
        <end position="27"/>
    </location>
</feature>
<feature type="region of interest" description="Disordered" evidence="1">
    <location>
        <begin position="1"/>
        <end position="91"/>
    </location>
</feature>
<evidence type="ECO:0000313" key="3">
    <source>
        <dbReference type="Proteomes" id="UP001415857"/>
    </source>
</evidence>
<accession>A0AAP0N5J7</accession>